<organism evidence="9 10">
    <name type="scientific">Profundibacter amoris</name>
    <dbReference type="NCBI Taxonomy" id="2171755"/>
    <lineage>
        <taxon>Bacteria</taxon>
        <taxon>Pseudomonadati</taxon>
        <taxon>Pseudomonadota</taxon>
        <taxon>Alphaproteobacteria</taxon>
        <taxon>Rhodobacterales</taxon>
        <taxon>Paracoccaceae</taxon>
        <taxon>Profundibacter</taxon>
    </lineage>
</organism>
<dbReference type="Pfam" id="PF00510">
    <property type="entry name" value="COX3"/>
    <property type="match status" value="1"/>
</dbReference>
<feature type="transmembrane region" description="Helical" evidence="7">
    <location>
        <begin position="129"/>
        <end position="153"/>
    </location>
</feature>
<evidence type="ECO:0000259" key="8">
    <source>
        <dbReference type="PROSITE" id="PS50253"/>
    </source>
</evidence>
<keyword evidence="10" id="KW-1185">Reference proteome</keyword>
<dbReference type="Proteomes" id="UP000261704">
    <property type="component" value="Chromosome"/>
</dbReference>
<evidence type="ECO:0000313" key="10">
    <source>
        <dbReference type="Proteomes" id="UP000261704"/>
    </source>
</evidence>
<gene>
    <name evidence="9" type="ORF">BAR1_16590</name>
</gene>
<dbReference type="InterPro" id="IPR035973">
    <property type="entry name" value="Cyt_c_oxidase_su3-like_sf"/>
</dbReference>
<dbReference type="InterPro" id="IPR000298">
    <property type="entry name" value="Cyt_c_oxidase-like_su3"/>
</dbReference>
<feature type="transmembrane region" description="Helical" evidence="7">
    <location>
        <begin position="165"/>
        <end position="184"/>
    </location>
</feature>
<evidence type="ECO:0000256" key="5">
    <source>
        <dbReference type="ARBA" id="ARBA00023136"/>
    </source>
</evidence>
<name>A0A347UKN1_9RHOB</name>
<protein>
    <submittedName>
        <fullName evidence="9">Cytochrome c oxidase subunit 3 family protein</fullName>
    </submittedName>
</protein>
<accession>A0A347UKN1</accession>
<evidence type="ECO:0000256" key="7">
    <source>
        <dbReference type="SAM" id="Phobius"/>
    </source>
</evidence>
<dbReference type="Gene3D" id="1.20.120.80">
    <property type="entry name" value="Cytochrome c oxidase, subunit III, four-helix bundle"/>
    <property type="match status" value="1"/>
</dbReference>
<proteinExistence type="inferred from homology"/>
<dbReference type="PROSITE" id="PS50253">
    <property type="entry name" value="COX3"/>
    <property type="match status" value="1"/>
</dbReference>
<dbReference type="PANTHER" id="PTHR11403">
    <property type="entry name" value="CYTOCHROME C OXIDASE SUBUNIT III"/>
    <property type="match status" value="1"/>
</dbReference>
<dbReference type="InterPro" id="IPR024791">
    <property type="entry name" value="Cyt_c/ubiquinol_Oxase_su3"/>
</dbReference>
<feature type="transmembrane region" description="Helical" evidence="7">
    <location>
        <begin position="90"/>
        <end position="109"/>
    </location>
</feature>
<evidence type="ECO:0000256" key="6">
    <source>
        <dbReference type="RuleBase" id="RU003376"/>
    </source>
</evidence>
<feature type="domain" description="Heme-copper oxidase subunit III family profile" evidence="8">
    <location>
        <begin position="1"/>
        <end position="185"/>
    </location>
</feature>
<evidence type="ECO:0000313" key="9">
    <source>
        <dbReference type="EMBL" id="AXX99409.1"/>
    </source>
</evidence>
<dbReference type="AlphaFoldDB" id="A0A347UKN1"/>
<evidence type="ECO:0000256" key="1">
    <source>
        <dbReference type="ARBA" id="ARBA00004141"/>
    </source>
</evidence>
<evidence type="ECO:0000256" key="3">
    <source>
        <dbReference type="ARBA" id="ARBA00022692"/>
    </source>
</evidence>
<keyword evidence="4 7" id="KW-1133">Transmembrane helix</keyword>
<dbReference type="EMBL" id="CP032125">
    <property type="protein sequence ID" value="AXX99409.1"/>
    <property type="molecule type" value="Genomic_DNA"/>
</dbReference>
<dbReference type="GO" id="GO:0004129">
    <property type="term" value="F:cytochrome-c oxidase activity"/>
    <property type="evidence" value="ECO:0007669"/>
    <property type="project" value="InterPro"/>
</dbReference>
<dbReference type="OrthoDB" id="9810850at2"/>
<comment type="subcellular location">
    <subcellularLocation>
        <location evidence="6">Cell membrane</location>
        <topology evidence="6">Multi-pass membrane protein</topology>
    </subcellularLocation>
    <subcellularLocation>
        <location evidence="1">Membrane</location>
        <topology evidence="1">Multi-pass membrane protein</topology>
    </subcellularLocation>
</comment>
<dbReference type="InterPro" id="IPR013833">
    <property type="entry name" value="Cyt_c_oxidase_su3_a-hlx"/>
</dbReference>
<dbReference type="KEGG" id="pamo:BAR1_16590"/>
<keyword evidence="3 6" id="KW-0812">Transmembrane</keyword>
<reference evidence="9 10" key="1">
    <citation type="submission" date="2018-09" db="EMBL/GenBank/DDBJ databases">
        <title>Profundibacter amoris BAR1 gen. nov., sp. nov., a new member of the Roseobacter clade isolated at Lokis Castle Vent Field on the Arctic Mid-Oceanic Ridge.</title>
        <authorList>
            <person name="Le Moine Bauer S."/>
            <person name="Sjoeberg A.G."/>
            <person name="L'Haridon S."/>
            <person name="Stokke R."/>
            <person name="Roalkvam I."/>
            <person name="Steen I.H."/>
            <person name="Dahle H."/>
        </authorList>
    </citation>
    <scope>NUCLEOTIDE SEQUENCE [LARGE SCALE GENOMIC DNA]</scope>
    <source>
        <strain evidence="9 10">BAR1</strain>
    </source>
</reference>
<dbReference type="GO" id="GO:0005886">
    <property type="term" value="C:plasma membrane"/>
    <property type="evidence" value="ECO:0007669"/>
    <property type="project" value="UniProtKB-SubCell"/>
</dbReference>
<feature type="transmembrane region" description="Helical" evidence="7">
    <location>
        <begin position="58"/>
        <end position="78"/>
    </location>
</feature>
<dbReference type="SUPFAM" id="SSF81452">
    <property type="entry name" value="Cytochrome c oxidase subunit III-like"/>
    <property type="match status" value="1"/>
</dbReference>
<dbReference type="GO" id="GO:0019646">
    <property type="term" value="P:aerobic electron transport chain"/>
    <property type="evidence" value="ECO:0007669"/>
    <property type="project" value="InterPro"/>
</dbReference>
<sequence>MSDIEQHSVLDELPGDLMIWVLIVSELLVFGAGLAAFLSVRIIDPALFAESQDHLNRAAAGANTAILVTSGFLAAKALRLREAAQRAKARLMLVIAAVLGVAFLWIKTIEYRADAAAGIDIDTNAFFTFYYLLTGFHAAHVVAGILILLLVAWRDAPRNIEVGAAFWHMVDLVWVLLFPVIYLLR</sequence>
<dbReference type="PANTHER" id="PTHR11403:SF6">
    <property type="entry name" value="NITRIC OXIDE REDUCTASE SUBUNIT E"/>
    <property type="match status" value="1"/>
</dbReference>
<keyword evidence="5 7" id="KW-0472">Membrane</keyword>
<feature type="transmembrane region" description="Helical" evidence="7">
    <location>
        <begin position="17"/>
        <end position="38"/>
    </location>
</feature>
<evidence type="ECO:0000256" key="2">
    <source>
        <dbReference type="ARBA" id="ARBA00010581"/>
    </source>
</evidence>
<comment type="similarity">
    <text evidence="2 6">Belongs to the cytochrome c oxidase subunit 3 family.</text>
</comment>
<evidence type="ECO:0000256" key="4">
    <source>
        <dbReference type="ARBA" id="ARBA00022989"/>
    </source>
</evidence>
<dbReference type="RefSeq" id="WP_118944061.1">
    <property type="nucleotide sequence ID" value="NZ_CP032125.1"/>
</dbReference>